<proteinExistence type="predicted"/>
<feature type="transmembrane region" description="Helical" evidence="6">
    <location>
        <begin position="37"/>
        <end position="60"/>
    </location>
</feature>
<evidence type="ECO:0000256" key="3">
    <source>
        <dbReference type="ARBA" id="ARBA00022692"/>
    </source>
</evidence>
<dbReference type="InterPro" id="IPR017039">
    <property type="entry name" value="Virul_fac_BrkB"/>
</dbReference>
<comment type="caution">
    <text evidence="7">The sequence shown here is derived from an EMBL/GenBank/DDBJ whole genome shotgun (WGS) entry which is preliminary data.</text>
</comment>
<feature type="transmembrane region" description="Helical" evidence="6">
    <location>
        <begin position="220"/>
        <end position="243"/>
    </location>
</feature>
<gene>
    <name evidence="7" type="ORF">AHMF7605_17600</name>
</gene>
<dbReference type="PIRSF" id="PIRSF035875">
    <property type="entry name" value="RNase_BN"/>
    <property type="match status" value="1"/>
</dbReference>
<keyword evidence="8" id="KW-1185">Reference proteome</keyword>
<accession>A0A2T2YI64</accession>
<evidence type="ECO:0000256" key="6">
    <source>
        <dbReference type="SAM" id="Phobius"/>
    </source>
</evidence>
<reference evidence="7 8" key="1">
    <citation type="submission" date="2018-03" db="EMBL/GenBank/DDBJ databases">
        <title>Adhaeribacter sp. HMF7605 Genome sequencing and assembly.</title>
        <authorList>
            <person name="Kang H."/>
            <person name="Kang J."/>
            <person name="Cha I."/>
            <person name="Kim H."/>
            <person name="Joh K."/>
        </authorList>
    </citation>
    <scope>NUCLEOTIDE SEQUENCE [LARGE SCALE GENOMIC DNA]</scope>
    <source>
        <strain evidence="7 8">HMF7605</strain>
    </source>
</reference>
<dbReference type="RefSeq" id="WP_106931370.1">
    <property type="nucleotide sequence ID" value="NZ_PYFT01000001.1"/>
</dbReference>
<keyword evidence="4 6" id="KW-1133">Transmembrane helix</keyword>
<evidence type="ECO:0000256" key="5">
    <source>
        <dbReference type="ARBA" id="ARBA00023136"/>
    </source>
</evidence>
<evidence type="ECO:0000256" key="4">
    <source>
        <dbReference type="ARBA" id="ARBA00022989"/>
    </source>
</evidence>
<sequence>MSVKRLYHNIFKSIWHLLRETFLEFLDNNSFDRGAALAYYTVFALPPILIIMINSVGALFGKDAVSGEIYYEIKELIGSQGAYEVQKMVENISRSGEITFTTLIGIITLLLAATGLFISMQDALNVIWGVKAKPRNHYFKMVLDRIMSFAMILSFTFILLVSLVAQAILAKLGNYLMKLLDQTAIILLQMFNEMISLAVVAFIFAMIFKFLPDVKIQWRDVWVGAIVTALLFTLGRFLIGFYLGNSNYSNVYGAAGTVVIILVWVFYSSQILFFGAVFTLVFSRKYGSNIYPSPYAVRVIRQEVEVGKTAVNAEPGKFENSDN</sequence>
<keyword evidence="2" id="KW-1003">Cell membrane</keyword>
<dbReference type="AlphaFoldDB" id="A0A2T2YI64"/>
<dbReference type="NCBIfam" id="TIGR00765">
    <property type="entry name" value="yihY_not_rbn"/>
    <property type="match status" value="1"/>
</dbReference>
<dbReference type="PANTHER" id="PTHR30213">
    <property type="entry name" value="INNER MEMBRANE PROTEIN YHJD"/>
    <property type="match status" value="1"/>
</dbReference>
<dbReference type="OrthoDB" id="9797028at2"/>
<name>A0A2T2YI64_9BACT</name>
<feature type="transmembrane region" description="Helical" evidence="6">
    <location>
        <begin position="103"/>
        <end position="128"/>
    </location>
</feature>
<protein>
    <submittedName>
        <fullName evidence="7">YihY/virulence factor BrkB family protein</fullName>
    </submittedName>
</protein>
<dbReference type="Pfam" id="PF03631">
    <property type="entry name" value="Virul_fac_BrkB"/>
    <property type="match status" value="1"/>
</dbReference>
<dbReference type="GO" id="GO:0005886">
    <property type="term" value="C:plasma membrane"/>
    <property type="evidence" value="ECO:0007669"/>
    <property type="project" value="UniProtKB-SubCell"/>
</dbReference>
<evidence type="ECO:0000313" key="8">
    <source>
        <dbReference type="Proteomes" id="UP000240357"/>
    </source>
</evidence>
<dbReference type="EMBL" id="PYFT01000001">
    <property type="protein sequence ID" value="PSR55192.1"/>
    <property type="molecule type" value="Genomic_DNA"/>
</dbReference>
<evidence type="ECO:0000256" key="2">
    <source>
        <dbReference type="ARBA" id="ARBA00022475"/>
    </source>
</evidence>
<comment type="subcellular location">
    <subcellularLocation>
        <location evidence="1">Cell membrane</location>
        <topology evidence="1">Multi-pass membrane protein</topology>
    </subcellularLocation>
</comment>
<keyword evidence="3 6" id="KW-0812">Transmembrane</keyword>
<keyword evidence="5 6" id="KW-0472">Membrane</keyword>
<evidence type="ECO:0000256" key="1">
    <source>
        <dbReference type="ARBA" id="ARBA00004651"/>
    </source>
</evidence>
<evidence type="ECO:0000313" key="7">
    <source>
        <dbReference type="EMBL" id="PSR55192.1"/>
    </source>
</evidence>
<feature type="transmembrane region" description="Helical" evidence="6">
    <location>
        <begin position="255"/>
        <end position="282"/>
    </location>
</feature>
<feature type="transmembrane region" description="Helical" evidence="6">
    <location>
        <begin position="184"/>
        <end position="208"/>
    </location>
</feature>
<feature type="transmembrane region" description="Helical" evidence="6">
    <location>
        <begin position="149"/>
        <end position="172"/>
    </location>
</feature>
<organism evidence="7 8">
    <name type="scientific">Adhaeribacter arboris</name>
    <dbReference type="NCBI Taxonomy" id="2072846"/>
    <lineage>
        <taxon>Bacteria</taxon>
        <taxon>Pseudomonadati</taxon>
        <taxon>Bacteroidota</taxon>
        <taxon>Cytophagia</taxon>
        <taxon>Cytophagales</taxon>
        <taxon>Hymenobacteraceae</taxon>
        <taxon>Adhaeribacter</taxon>
    </lineage>
</organism>
<dbReference type="Proteomes" id="UP000240357">
    <property type="component" value="Unassembled WGS sequence"/>
</dbReference>
<dbReference type="PANTHER" id="PTHR30213:SF1">
    <property type="entry name" value="INNER MEMBRANE PROTEIN YHJD"/>
    <property type="match status" value="1"/>
</dbReference>